<dbReference type="Pfam" id="PF00083">
    <property type="entry name" value="Sugar_tr"/>
    <property type="match status" value="1"/>
</dbReference>
<dbReference type="OrthoDB" id="6612291at2759"/>
<dbReference type="PhylomeDB" id="B4J1N2"/>
<dbReference type="Proteomes" id="UP000001070">
    <property type="component" value="Unassembled WGS sequence"/>
</dbReference>
<dbReference type="GO" id="GO:0016020">
    <property type="term" value="C:membrane"/>
    <property type="evidence" value="ECO:0007669"/>
    <property type="project" value="UniProtKB-SubCell"/>
</dbReference>
<keyword evidence="8" id="KW-1185">Reference proteome</keyword>
<dbReference type="InParanoid" id="B4J1N2"/>
<keyword evidence="2 6" id="KW-0812">Transmembrane</keyword>
<feature type="compositionally biased region" description="Pro residues" evidence="5">
    <location>
        <begin position="57"/>
        <end position="85"/>
    </location>
</feature>
<feature type="transmembrane region" description="Helical" evidence="6">
    <location>
        <begin position="468"/>
        <end position="489"/>
    </location>
</feature>
<feature type="transmembrane region" description="Helical" evidence="6">
    <location>
        <begin position="257"/>
        <end position="276"/>
    </location>
</feature>
<feature type="transmembrane region" description="Helical" evidence="6">
    <location>
        <begin position="109"/>
        <end position="126"/>
    </location>
</feature>
<organism evidence="8">
    <name type="scientific">Drosophila grimshawi</name>
    <name type="common">Hawaiian fruit fly</name>
    <name type="synonym">Idiomyia grimshawi</name>
    <dbReference type="NCBI Taxonomy" id="7222"/>
    <lineage>
        <taxon>Eukaryota</taxon>
        <taxon>Metazoa</taxon>
        <taxon>Ecdysozoa</taxon>
        <taxon>Arthropoda</taxon>
        <taxon>Hexapoda</taxon>
        <taxon>Insecta</taxon>
        <taxon>Pterygota</taxon>
        <taxon>Neoptera</taxon>
        <taxon>Endopterygota</taxon>
        <taxon>Diptera</taxon>
        <taxon>Brachycera</taxon>
        <taxon>Muscomorpha</taxon>
        <taxon>Ephydroidea</taxon>
        <taxon>Drosophilidae</taxon>
        <taxon>Drosophila</taxon>
        <taxon>Hawaiian Drosophila</taxon>
    </lineage>
</organism>
<feature type="transmembrane region" description="Helical" evidence="6">
    <location>
        <begin position="406"/>
        <end position="427"/>
    </location>
</feature>
<evidence type="ECO:0000256" key="3">
    <source>
        <dbReference type="ARBA" id="ARBA00022989"/>
    </source>
</evidence>
<evidence type="ECO:0000313" key="8">
    <source>
        <dbReference type="Proteomes" id="UP000001070"/>
    </source>
</evidence>
<keyword evidence="4 6" id="KW-0472">Membrane</keyword>
<evidence type="ECO:0000256" key="6">
    <source>
        <dbReference type="SAM" id="Phobius"/>
    </source>
</evidence>
<dbReference type="AlphaFoldDB" id="B4J1N2"/>
<dbReference type="InterPro" id="IPR005828">
    <property type="entry name" value="MFS_sugar_transport-like"/>
</dbReference>
<dbReference type="EMBL" id="CH916366">
    <property type="protein sequence ID" value="EDV96952.1"/>
    <property type="molecule type" value="Genomic_DNA"/>
</dbReference>
<feature type="transmembrane region" description="Helical" evidence="6">
    <location>
        <begin position="349"/>
        <end position="369"/>
    </location>
</feature>
<dbReference type="Gene3D" id="1.20.1250.20">
    <property type="entry name" value="MFS general substrate transporter like domains"/>
    <property type="match status" value="1"/>
</dbReference>
<dbReference type="HOGENOM" id="CLU_037253_0_0_1"/>
<dbReference type="eggNOG" id="KOG0254">
    <property type="taxonomic scope" value="Eukaryota"/>
</dbReference>
<feature type="region of interest" description="Disordered" evidence="5">
    <location>
        <begin position="1"/>
        <end position="85"/>
    </location>
</feature>
<evidence type="ECO:0000256" key="1">
    <source>
        <dbReference type="ARBA" id="ARBA00004370"/>
    </source>
</evidence>
<evidence type="ECO:0000256" key="4">
    <source>
        <dbReference type="ARBA" id="ARBA00023136"/>
    </source>
</evidence>
<dbReference type="GO" id="GO:0022857">
    <property type="term" value="F:transmembrane transporter activity"/>
    <property type="evidence" value="ECO:0007669"/>
    <property type="project" value="InterPro"/>
</dbReference>
<dbReference type="OMA" id="TTEHNFA"/>
<accession>B4J1N2</accession>
<evidence type="ECO:0000313" key="7">
    <source>
        <dbReference type="EMBL" id="EDV96952.1"/>
    </source>
</evidence>
<feature type="transmembrane region" description="Helical" evidence="6">
    <location>
        <begin position="433"/>
        <end position="456"/>
    </location>
</feature>
<evidence type="ECO:0000256" key="5">
    <source>
        <dbReference type="SAM" id="MobiDB-lite"/>
    </source>
</evidence>
<feature type="transmembrane region" description="Helical" evidence="6">
    <location>
        <begin position="495"/>
        <end position="515"/>
    </location>
</feature>
<dbReference type="PANTHER" id="PTHR23529">
    <property type="entry name" value="GH19118P-RELATED"/>
    <property type="match status" value="1"/>
</dbReference>
<sequence>MQNDKYMGPEPPAYGFTSAPPQASQNYPPQNNPQYGYPPSQGYPQPGYPQQGYPPQSFSPPPQSYGQPPPQNYGPPPPQNYGPPPTTTIIVQPNGWYSRNQRNKPQSNAAGAAALIFLTGGMNIAWSMGFRDIYLLSLNLHTCVAWFIGGIIGALLSCFLANKLPKKIVLCFCSLLVIIGGIVLSTTRLNIQAIEASLYLNGIANGLAFAPTMALVGEVAVSYMRGPIAASIEQFSVITAWTTNDYYNDFTTQQMQGTLSAICGLIALIIAALLCIESPVIMLANGEEQKAIDALRRLQRPATVTNETFAQLDEHKRYLAQNKEMSTAQSIIQAFPAFVRLCYLRALNAMSLSALVFYAMFLTLSYSNIFGYTYIWQYIVFGISRWLGTAISSFCMESAGRKKTILLGLVVSGGIAFGIANLISYYPRMSTDTLFSLLCVYQLFAGIAFTSTSAYMSEAYPLGVKQHFIGSTYILEMLVFIIIGCVDYSLGGHKIFFYSVGGLSIFGFLMGIFCLPETRRTTLRESQDKFKGFLNRGF</sequence>
<reference evidence="7 8" key="1">
    <citation type="journal article" date="2007" name="Nature">
        <title>Evolution of genes and genomes on the Drosophila phylogeny.</title>
        <authorList>
            <consortium name="Drosophila 12 Genomes Consortium"/>
            <person name="Clark A.G."/>
            <person name="Eisen M.B."/>
            <person name="Smith D.R."/>
            <person name="Bergman C.M."/>
            <person name="Oliver B."/>
            <person name="Markow T.A."/>
            <person name="Kaufman T.C."/>
            <person name="Kellis M."/>
            <person name="Gelbart W."/>
            <person name="Iyer V.N."/>
            <person name="Pollard D.A."/>
            <person name="Sackton T.B."/>
            <person name="Larracuente A.M."/>
            <person name="Singh N.D."/>
            <person name="Abad J.P."/>
            <person name="Abt D.N."/>
            <person name="Adryan B."/>
            <person name="Aguade M."/>
            <person name="Akashi H."/>
            <person name="Anderson W.W."/>
            <person name="Aquadro C.F."/>
            <person name="Ardell D.H."/>
            <person name="Arguello R."/>
            <person name="Artieri C.G."/>
            <person name="Barbash D.A."/>
            <person name="Barker D."/>
            <person name="Barsanti P."/>
            <person name="Batterham P."/>
            <person name="Batzoglou S."/>
            <person name="Begun D."/>
            <person name="Bhutkar A."/>
            <person name="Blanco E."/>
            <person name="Bosak S.A."/>
            <person name="Bradley R.K."/>
            <person name="Brand A.D."/>
            <person name="Brent M.R."/>
            <person name="Brooks A.N."/>
            <person name="Brown R.H."/>
            <person name="Butlin R.K."/>
            <person name="Caggese C."/>
            <person name="Calvi B.R."/>
            <person name="Bernardo de Carvalho A."/>
            <person name="Caspi A."/>
            <person name="Castrezana S."/>
            <person name="Celniker S.E."/>
            <person name="Chang J.L."/>
            <person name="Chapple C."/>
            <person name="Chatterji S."/>
            <person name="Chinwalla A."/>
            <person name="Civetta A."/>
            <person name="Clifton S.W."/>
            <person name="Comeron J.M."/>
            <person name="Costello J.C."/>
            <person name="Coyne J.A."/>
            <person name="Daub J."/>
            <person name="David R.G."/>
            <person name="Delcher A.L."/>
            <person name="Delehaunty K."/>
            <person name="Do C.B."/>
            <person name="Ebling H."/>
            <person name="Edwards K."/>
            <person name="Eickbush T."/>
            <person name="Evans J.D."/>
            <person name="Filipski A."/>
            <person name="Findeiss S."/>
            <person name="Freyhult E."/>
            <person name="Fulton L."/>
            <person name="Fulton R."/>
            <person name="Garcia A.C."/>
            <person name="Gardiner A."/>
            <person name="Garfield D.A."/>
            <person name="Garvin B.E."/>
            <person name="Gibson G."/>
            <person name="Gilbert D."/>
            <person name="Gnerre S."/>
            <person name="Godfrey J."/>
            <person name="Good R."/>
            <person name="Gotea V."/>
            <person name="Gravely B."/>
            <person name="Greenberg A.J."/>
            <person name="Griffiths-Jones S."/>
            <person name="Gross S."/>
            <person name="Guigo R."/>
            <person name="Gustafson E.A."/>
            <person name="Haerty W."/>
            <person name="Hahn M.W."/>
            <person name="Halligan D.L."/>
            <person name="Halpern A.L."/>
            <person name="Halter G.M."/>
            <person name="Han M.V."/>
            <person name="Heger A."/>
            <person name="Hillier L."/>
            <person name="Hinrichs A.S."/>
            <person name="Holmes I."/>
            <person name="Hoskins R.A."/>
            <person name="Hubisz M.J."/>
            <person name="Hultmark D."/>
            <person name="Huntley M.A."/>
            <person name="Jaffe D.B."/>
            <person name="Jagadeeshan S."/>
            <person name="Jeck W.R."/>
            <person name="Johnson J."/>
            <person name="Jones C.D."/>
            <person name="Jordan W.C."/>
            <person name="Karpen G.H."/>
            <person name="Kataoka E."/>
            <person name="Keightley P.D."/>
            <person name="Kheradpour P."/>
            <person name="Kirkness E.F."/>
            <person name="Koerich L.B."/>
            <person name="Kristiansen K."/>
            <person name="Kudrna D."/>
            <person name="Kulathinal R.J."/>
            <person name="Kumar S."/>
            <person name="Kwok R."/>
            <person name="Lander E."/>
            <person name="Langley C.H."/>
            <person name="Lapoint R."/>
            <person name="Lazzaro B.P."/>
            <person name="Lee S.J."/>
            <person name="Levesque L."/>
            <person name="Li R."/>
            <person name="Lin C.F."/>
            <person name="Lin M.F."/>
            <person name="Lindblad-Toh K."/>
            <person name="Llopart A."/>
            <person name="Long M."/>
            <person name="Low L."/>
            <person name="Lozovsky E."/>
            <person name="Lu J."/>
            <person name="Luo M."/>
            <person name="Machado C.A."/>
            <person name="Makalowski W."/>
            <person name="Marzo M."/>
            <person name="Matsuda M."/>
            <person name="Matzkin L."/>
            <person name="McAllister B."/>
            <person name="McBride C.S."/>
            <person name="McKernan B."/>
            <person name="McKernan K."/>
            <person name="Mendez-Lago M."/>
            <person name="Minx P."/>
            <person name="Mollenhauer M.U."/>
            <person name="Montooth K."/>
            <person name="Mount S.M."/>
            <person name="Mu X."/>
            <person name="Myers E."/>
            <person name="Negre B."/>
            <person name="Newfeld S."/>
            <person name="Nielsen R."/>
            <person name="Noor M.A."/>
            <person name="O'Grady P."/>
            <person name="Pachter L."/>
            <person name="Papaceit M."/>
            <person name="Parisi M.J."/>
            <person name="Parisi M."/>
            <person name="Parts L."/>
            <person name="Pedersen J.S."/>
            <person name="Pesole G."/>
            <person name="Phillippy A.M."/>
            <person name="Ponting C.P."/>
            <person name="Pop M."/>
            <person name="Porcelli D."/>
            <person name="Powell J.R."/>
            <person name="Prohaska S."/>
            <person name="Pruitt K."/>
            <person name="Puig M."/>
            <person name="Quesneville H."/>
            <person name="Ram K.R."/>
            <person name="Rand D."/>
            <person name="Rasmussen M.D."/>
            <person name="Reed L.K."/>
            <person name="Reenan R."/>
            <person name="Reily A."/>
            <person name="Remington K.A."/>
            <person name="Rieger T.T."/>
            <person name="Ritchie M.G."/>
            <person name="Robin C."/>
            <person name="Rogers Y.H."/>
            <person name="Rohde C."/>
            <person name="Rozas J."/>
            <person name="Rubenfield M.J."/>
            <person name="Ruiz A."/>
            <person name="Russo S."/>
            <person name="Salzberg S.L."/>
            <person name="Sanchez-Gracia A."/>
            <person name="Saranga D.J."/>
            <person name="Sato H."/>
            <person name="Schaeffer S.W."/>
            <person name="Schatz M.C."/>
            <person name="Schlenke T."/>
            <person name="Schwartz R."/>
            <person name="Segarra C."/>
            <person name="Singh R.S."/>
            <person name="Sirot L."/>
            <person name="Sirota M."/>
            <person name="Sisneros N.B."/>
            <person name="Smith C.D."/>
            <person name="Smith T.F."/>
            <person name="Spieth J."/>
            <person name="Stage D.E."/>
            <person name="Stark A."/>
            <person name="Stephan W."/>
            <person name="Strausberg R.L."/>
            <person name="Strempel S."/>
            <person name="Sturgill D."/>
            <person name="Sutton G."/>
            <person name="Sutton G.G."/>
            <person name="Tao W."/>
            <person name="Teichmann S."/>
            <person name="Tobari Y.N."/>
            <person name="Tomimura Y."/>
            <person name="Tsolas J.M."/>
            <person name="Valente V.L."/>
            <person name="Venter E."/>
            <person name="Venter J.C."/>
            <person name="Vicario S."/>
            <person name="Vieira F.G."/>
            <person name="Vilella A.J."/>
            <person name="Villasante A."/>
            <person name="Walenz B."/>
            <person name="Wang J."/>
            <person name="Wasserman M."/>
            <person name="Watts T."/>
            <person name="Wilson D."/>
            <person name="Wilson R.K."/>
            <person name="Wing R.A."/>
            <person name="Wolfner M.F."/>
            <person name="Wong A."/>
            <person name="Wong G.K."/>
            <person name="Wu C.I."/>
            <person name="Wu G."/>
            <person name="Yamamoto D."/>
            <person name="Yang H.P."/>
            <person name="Yang S.P."/>
            <person name="Yorke J.A."/>
            <person name="Yoshida K."/>
            <person name="Zdobnov E."/>
            <person name="Zhang P."/>
            <person name="Zhang Y."/>
            <person name="Zimin A.V."/>
            <person name="Baldwin J."/>
            <person name="Abdouelleil A."/>
            <person name="Abdulkadir J."/>
            <person name="Abebe A."/>
            <person name="Abera B."/>
            <person name="Abreu J."/>
            <person name="Acer S.C."/>
            <person name="Aftuck L."/>
            <person name="Alexander A."/>
            <person name="An P."/>
            <person name="Anderson E."/>
            <person name="Anderson S."/>
            <person name="Arachi H."/>
            <person name="Azer M."/>
            <person name="Bachantsang P."/>
            <person name="Barry A."/>
            <person name="Bayul T."/>
            <person name="Berlin A."/>
            <person name="Bessette D."/>
            <person name="Bloom T."/>
            <person name="Blye J."/>
            <person name="Boguslavskiy L."/>
            <person name="Bonnet C."/>
            <person name="Boukhgalter B."/>
            <person name="Bourzgui I."/>
            <person name="Brown A."/>
            <person name="Cahill P."/>
            <person name="Channer S."/>
            <person name="Cheshatsang Y."/>
            <person name="Chuda L."/>
            <person name="Citroen M."/>
            <person name="Collymore A."/>
            <person name="Cooke P."/>
            <person name="Costello M."/>
            <person name="D'Aco K."/>
            <person name="Daza R."/>
            <person name="De Haan G."/>
            <person name="DeGray S."/>
            <person name="DeMaso C."/>
            <person name="Dhargay N."/>
            <person name="Dooley K."/>
            <person name="Dooley E."/>
            <person name="Doricent M."/>
            <person name="Dorje P."/>
            <person name="Dorjee K."/>
            <person name="Dupes A."/>
            <person name="Elong R."/>
            <person name="Falk J."/>
            <person name="Farina A."/>
            <person name="Faro S."/>
            <person name="Ferguson D."/>
            <person name="Fisher S."/>
            <person name="Foley C.D."/>
            <person name="Franke A."/>
            <person name="Friedrich D."/>
            <person name="Gadbois L."/>
            <person name="Gearin G."/>
            <person name="Gearin C.R."/>
            <person name="Giannoukos G."/>
            <person name="Goode T."/>
            <person name="Graham J."/>
            <person name="Grandbois E."/>
            <person name="Grewal S."/>
            <person name="Gyaltsen K."/>
            <person name="Hafez N."/>
            <person name="Hagos B."/>
            <person name="Hall J."/>
            <person name="Henson C."/>
            <person name="Hollinger A."/>
            <person name="Honan T."/>
            <person name="Huard M.D."/>
            <person name="Hughes L."/>
            <person name="Hurhula B."/>
            <person name="Husby M.E."/>
            <person name="Kamat A."/>
            <person name="Kanga B."/>
            <person name="Kashin S."/>
            <person name="Khazanovich D."/>
            <person name="Kisner P."/>
            <person name="Lance K."/>
            <person name="Lara M."/>
            <person name="Lee W."/>
            <person name="Lennon N."/>
            <person name="Letendre F."/>
            <person name="LeVine R."/>
            <person name="Lipovsky A."/>
            <person name="Liu X."/>
            <person name="Liu J."/>
            <person name="Liu S."/>
            <person name="Lokyitsang T."/>
            <person name="Lokyitsang Y."/>
            <person name="Lubonja R."/>
            <person name="Lui A."/>
            <person name="MacDonald P."/>
            <person name="Magnisalis V."/>
            <person name="Maru K."/>
            <person name="Matthews C."/>
            <person name="McCusker W."/>
            <person name="McDonough S."/>
            <person name="Mehta T."/>
            <person name="Meldrim J."/>
            <person name="Meneus L."/>
            <person name="Mihai O."/>
            <person name="Mihalev A."/>
            <person name="Mihova T."/>
            <person name="Mittelman R."/>
            <person name="Mlenga V."/>
            <person name="Montmayeur A."/>
            <person name="Mulrain L."/>
            <person name="Navidi A."/>
            <person name="Naylor J."/>
            <person name="Negash T."/>
            <person name="Nguyen T."/>
            <person name="Nguyen N."/>
            <person name="Nicol R."/>
            <person name="Norbu C."/>
            <person name="Norbu N."/>
            <person name="Novod N."/>
            <person name="O'Neill B."/>
            <person name="Osman S."/>
            <person name="Markiewicz E."/>
            <person name="Oyono O.L."/>
            <person name="Patti C."/>
            <person name="Phunkhang P."/>
            <person name="Pierre F."/>
            <person name="Priest M."/>
            <person name="Raghuraman S."/>
            <person name="Rege F."/>
            <person name="Reyes R."/>
            <person name="Rise C."/>
            <person name="Rogov P."/>
            <person name="Ross K."/>
            <person name="Ryan E."/>
            <person name="Settipalli S."/>
            <person name="Shea T."/>
            <person name="Sherpa N."/>
            <person name="Shi L."/>
            <person name="Shih D."/>
            <person name="Sparrow T."/>
            <person name="Spaulding J."/>
            <person name="Stalker J."/>
            <person name="Stange-Thomann N."/>
            <person name="Stavropoulos S."/>
            <person name="Stone C."/>
            <person name="Strader C."/>
            <person name="Tesfaye S."/>
            <person name="Thomson T."/>
            <person name="Thoulutsang Y."/>
            <person name="Thoulutsang D."/>
            <person name="Topham K."/>
            <person name="Topping I."/>
            <person name="Tsamla T."/>
            <person name="Vassiliev H."/>
            <person name="Vo A."/>
            <person name="Wangchuk T."/>
            <person name="Wangdi T."/>
            <person name="Weiand M."/>
            <person name="Wilkinson J."/>
            <person name="Wilson A."/>
            <person name="Yadav S."/>
            <person name="Young G."/>
            <person name="Yu Q."/>
            <person name="Zembek L."/>
            <person name="Zhong D."/>
            <person name="Zimmer A."/>
            <person name="Zwirko Z."/>
            <person name="Jaffe D.B."/>
            <person name="Alvarez P."/>
            <person name="Brockman W."/>
            <person name="Butler J."/>
            <person name="Chin C."/>
            <person name="Gnerre S."/>
            <person name="Grabherr M."/>
            <person name="Kleber M."/>
            <person name="Mauceli E."/>
            <person name="MacCallum I."/>
        </authorList>
    </citation>
    <scope>NUCLEOTIDE SEQUENCE [LARGE SCALE GENOMIC DNA]</scope>
    <source>
        <strain evidence="8">Tucson 15287-2541.00</strain>
    </source>
</reference>
<feature type="compositionally biased region" description="Low complexity" evidence="5">
    <location>
        <begin position="18"/>
        <end position="56"/>
    </location>
</feature>
<dbReference type="SUPFAM" id="SSF103473">
    <property type="entry name" value="MFS general substrate transporter"/>
    <property type="match status" value="1"/>
</dbReference>
<feature type="transmembrane region" description="Helical" evidence="6">
    <location>
        <begin position="168"/>
        <end position="191"/>
    </location>
</feature>
<dbReference type="InterPro" id="IPR036259">
    <property type="entry name" value="MFS_trans_sf"/>
</dbReference>
<gene>
    <name evidence="7" type="primary">Dgri\GH16561</name>
    <name evidence="7" type="ORF">Dgri_GH16561</name>
</gene>
<protein>
    <submittedName>
        <fullName evidence="7">GH16561</fullName>
    </submittedName>
</protein>
<name>B4J1N2_DROGR</name>
<comment type="subcellular location">
    <subcellularLocation>
        <location evidence="1">Membrane</location>
    </subcellularLocation>
</comment>
<feature type="transmembrane region" description="Helical" evidence="6">
    <location>
        <begin position="138"/>
        <end position="161"/>
    </location>
</feature>
<dbReference type="PANTHER" id="PTHR23529:SF2">
    <property type="entry name" value="GH19118P-RELATED"/>
    <property type="match status" value="1"/>
</dbReference>
<keyword evidence="3 6" id="KW-1133">Transmembrane helix</keyword>
<evidence type="ECO:0000256" key="2">
    <source>
        <dbReference type="ARBA" id="ARBA00022692"/>
    </source>
</evidence>
<proteinExistence type="predicted"/>